<dbReference type="EMBL" id="MUJZ01002073">
    <property type="protein sequence ID" value="OTF83800.1"/>
    <property type="molecule type" value="Genomic_DNA"/>
</dbReference>
<feature type="domain" description="Mot1 central" evidence="2">
    <location>
        <begin position="13"/>
        <end position="371"/>
    </location>
</feature>
<dbReference type="SUPFAM" id="SSF48371">
    <property type="entry name" value="ARM repeat"/>
    <property type="match status" value="1"/>
</dbReference>
<dbReference type="InterPro" id="IPR022707">
    <property type="entry name" value="Mot1_central_dom"/>
</dbReference>
<dbReference type="Proteomes" id="UP000194236">
    <property type="component" value="Unassembled WGS sequence"/>
</dbReference>
<feature type="non-terminal residue" evidence="3">
    <location>
        <position position="1"/>
    </location>
</feature>
<dbReference type="AlphaFoldDB" id="A0A1Y3BS71"/>
<evidence type="ECO:0000313" key="4">
    <source>
        <dbReference type="Proteomes" id="UP000194236"/>
    </source>
</evidence>
<feature type="non-terminal residue" evidence="3">
    <location>
        <position position="397"/>
    </location>
</feature>
<sequence>ELLGETSEERERCAIRSRYQCARLIGALAFYLTEPNGTPSPLNGVIESNNSESSTIIQDPLDSFACLLLIHLNSKSAIQRMCSAWVIQKWATAKIDRQGERQPHWITNNDNDRKATESPPPPLQLHKGLADRCIESLEEQIFFDEISAYVSRVQYNFRELLTTLRTNKVQFNDTELTGKTVYTFPQINSVIYDLQHRSLIEMKRKLNENRKPNTKLKSLIECVEEKILITRRAVTDLNQLTTSYSIGVKSSLASSLIEWRFLPDRLSPIIKPVMDSIKQEDNEQLQRGSASSLVKLLNIFCERTYSNSVQSTPISKIINNLITYLCSDRNFTPEVRLSIDNNNKNNGGDGDKTNAQYGIFALENMQRIAEINTALRRSNSMNIKNRQNNQPPDDTTT</sequence>
<protein>
    <recommendedName>
        <fullName evidence="2">Mot1 central domain-containing protein</fullName>
    </recommendedName>
</protein>
<dbReference type="InterPro" id="IPR016024">
    <property type="entry name" value="ARM-type_fold"/>
</dbReference>
<dbReference type="PANTHER" id="PTHR36498">
    <property type="entry name" value="TATA-BINDING PROTEIN-ASSOCIATED FACTOR 172"/>
    <property type="match status" value="1"/>
</dbReference>
<keyword evidence="4" id="KW-1185">Reference proteome</keyword>
<evidence type="ECO:0000313" key="3">
    <source>
        <dbReference type="EMBL" id="OTF83800.1"/>
    </source>
</evidence>
<dbReference type="GO" id="GO:0016887">
    <property type="term" value="F:ATP hydrolysis activity"/>
    <property type="evidence" value="ECO:0007669"/>
    <property type="project" value="InterPro"/>
</dbReference>
<evidence type="ECO:0000259" key="2">
    <source>
        <dbReference type="Pfam" id="PF12054"/>
    </source>
</evidence>
<dbReference type="InterPro" id="IPR044972">
    <property type="entry name" value="Mot1"/>
</dbReference>
<dbReference type="Pfam" id="PF12054">
    <property type="entry name" value="DUF3535"/>
    <property type="match status" value="1"/>
</dbReference>
<gene>
    <name evidence="3" type="ORF">BLA29_006835</name>
</gene>
<proteinExistence type="predicted"/>
<feature type="region of interest" description="Disordered" evidence="1">
    <location>
        <begin position="101"/>
        <end position="122"/>
    </location>
</feature>
<dbReference type="PANTHER" id="PTHR36498:SF1">
    <property type="entry name" value="TATA-BINDING PROTEIN-ASSOCIATED FACTOR 172"/>
    <property type="match status" value="1"/>
</dbReference>
<evidence type="ECO:0000256" key="1">
    <source>
        <dbReference type="SAM" id="MobiDB-lite"/>
    </source>
</evidence>
<dbReference type="OrthoDB" id="10252227at2759"/>
<dbReference type="GO" id="GO:0017025">
    <property type="term" value="F:TBP-class protein binding"/>
    <property type="evidence" value="ECO:0007669"/>
    <property type="project" value="InterPro"/>
</dbReference>
<accession>A0A1Y3BS71</accession>
<comment type="caution">
    <text evidence="3">The sequence shown here is derived from an EMBL/GenBank/DDBJ whole genome shotgun (WGS) entry which is preliminary data.</text>
</comment>
<name>A0A1Y3BS71_EURMA</name>
<organism evidence="3 4">
    <name type="scientific">Euroglyphus maynei</name>
    <name type="common">Mayne's house dust mite</name>
    <dbReference type="NCBI Taxonomy" id="6958"/>
    <lineage>
        <taxon>Eukaryota</taxon>
        <taxon>Metazoa</taxon>
        <taxon>Ecdysozoa</taxon>
        <taxon>Arthropoda</taxon>
        <taxon>Chelicerata</taxon>
        <taxon>Arachnida</taxon>
        <taxon>Acari</taxon>
        <taxon>Acariformes</taxon>
        <taxon>Sarcoptiformes</taxon>
        <taxon>Astigmata</taxon>
        <taxon>Psoroptidia</taxon>
        <taxon>Analgoidea</taxon>
        <taxon>Pyroglyphidae</taxon>
        <taxon>Pyroglyphinae</taxon>
        <taxon>Euroglyphus</taxon>
    </lineage>
</organism>
<dbReference type="GO" id="GO:0003677">
    <property type="term" value="F:DNA binding"/>
    <property type="evidence" value="ECO:0007669"/>
    <property type="project" value="InterPro"/>
</dbReference>
<reference evidence="3 4" key="1">
    <citation type="submission" date="2017-03" db="EMBL/GenBank/DDBJ databases">
        <title>Genome Survey of Euroglyphus maynei.</title>
        <authorList>
            <person name="Arlian L.G."/>
            <person name="Morgan M.S."/>
            <person name="Rider S.D."/>
        </authorList>
    </citation>
    <scope>NUCLEOTIDE SEQUENCE [LARGE SCALE GENOMIC DNA]</scope>
    <source>
        <strain evidence="3">Arlian Lab</strain>
        <tissue evidence="3">Whole body</tissue>
    </source>
</reference>